<dbReference type="InterPro" id="IPR036691">
    <property type="entry name" value="Endo/exonu/phosph_ase_sf"/>
</dbReference>
<feature type="compositionally biased region" description="Polar residues" evidence="1">
    <location>
        <begin position="1"/>
        <end position="14"/>
    </location>
</feature>
<organism evidence="3 4">
    <name type="scientific">Cordylochernes scorpioides</name>
    <dbReference type="NCBI Taxonomy" id="51811"/>
    <lineage>
        <taxon>Eukaryota</taxon>
        <taxon>Metazoa</taxon>
        <taxon>Ecdysozoa</taxon>
        <taxon>Arthropoda</taxon>
        <taxon>Chelicerata</taxon>
        <taxon>Arachnida</taxon>
        <taxon>Pseudoscorpiones</taxon>
        <taxon>Cheliferoidea</taxon>
        <taxon>Chernetidae</taxon>
        <taxon>Cordylochernes</taxon>
    </lineage>
</organism>
<evidence type="ECO:0000259" key="2">
    <source>
        <dbReference type="Pfam" id="PF14529"/>
    </source>
</evidence>
<feature type="compositionally biased region" description="Acidic residues" evidence="1">
    <location>
        <begin position="47"/>
        <end position="56"/>
    </location>
</feature>
<reference evidence="3 4" key="1">
    <citation type="submission" date="2022-01" db="EMBL/GenBank/DDBJ databases">
        <title>A chromosomal length assembly of Cordylochernes scorpioides.</title>
        <authorList>
            <person name="Zeh D."/>
            <person name="Zeh J."/>
        </authorList>
    </citation>
    <scope>NUCLEOTIDE SEQUENCE [LARGE SCALE GENOMIC DNA]</scope>
    <source>
        <strain evidence="3">IN4F17</strain>
        <tissue evidence="3">Whole Body</tissue>
    </source>
</reference>
<dbReference type="Proteomes" id="UP001235939">
    <property type="component" value="Chromosome 06"/>
</dbReference>
<dbReference type="SUPFAM" id="SSF56219">
    <property type="entry name" value="DNase I-like"/>
    <property type="match status" value="1"/>
</dbReference>
<keyword evidence="4" id="KW-1185">Reference proteome</keyword>
<gene>
    <name evidence="3" type="ORF">LAZ67_6003178</name>
</gene>
<dbReference type="Gene3D" id="3.60.10.10">
    <property type="entry name" value="Endonuclease/exonuclease/phosphatase"/>
    <property type="match status" value="1"/>
</dbReference>
<proteinExistence type="predicted"/>
<evidence type="ECO:0000256" key="1">
    <source>
        <dbReference type="SAM" id="MobiDB-lite"/>
    </source>
</evidence>
<dbReference type="InterPro" id="IPR005135">
    <property type="entry name" value="Endo/exonuclease/phosphatase"/>
</dbReference>
<feature type="region of interest" description="Disordered" evidence="1">
    <location>
        <begin position="1"/>
        <end position="74"/>
    </location>
</feature>
<protein>
    <recommendedName>
        <fullName evidence="2">Endonuclease/exonuclease/phosphatase domain-containing protein</fullName>
    </recommendedName>
</protein>
<sequence>MKRTSKPGSTTIKHQTGGFLAERHQQTSRTLGEGRFHRRAKAKTSFQDDDVPIDDETTTKPLFTPQENGRKGTMDKVPRIRWNPWQKHVKSMSNIRLPVFININLPENPCSEFLTHLKLANFQLVKSLNFVWVHTIETLSEPSLDITIILGEFNDKSSIWGSPVQDNKSQQVEDMLTDLDLTPLNNGENTYLSKSTGTESAIDITAINYNIAPTTQWKILRELCTEKLNYRTLDKNLEKFSSNISKAAKASIPRGKRKYLWLPFWKDHNIEAMIAERDNINELLKTNKTEENRKKLIEISHKIEQEIWICKQEKWQNSAKNGSRKGQPTLKYD</sequence>
<feature type="domain" description="Endonuclease/exonuclease/phosphatase" evidence="2">
    <location>
        <begin position="139"/>
        <end position="218"/>
    </location>
</feature>
<evidence type="ECO:0000313" key="4">
    <source>
        <dbReference type="Proteomes" id="UP001235939"/>
    </source>
</evidence>
<dbReference type="EMBL" id="CP092868">
    <property type="protein sequence ID" value="UYV69300.1"/>
    <property type="molecule type" value="Genomic_DNA"/>
</dbReference>
<name>A0ABY6KQA8_9ARAC</name>
<dbReference type="Pfam" id="PF14529">
    <property type="entry name" value="Exo_endo_phos_2"/>
    <property type="match status" value="1"/>
</dbReference>
<evidence type="ECO:0000313" key="3">
    <source>
        <dbReference type="EMBL" id="UYV69300.1"/>
    </source>
</evidence>
<accession>A0ABY6KQA8</accession>